<dbReference type="Gene3D" id="2.60.40.3440">
    <property type="match status" value="1"/>
</dbReference>
<reference evidence="2 3" key="1">
    <citation type="submission" date="2018-07" db="EMBL/GenBank/DDBJ databases">
        <title>Genomic Encyclopedia of Type Strains, Phase IV (KMG-IV): sequencing the most valuable type-strain genomes for metagenomic binning, comparative biology and taxonomic classification.</title>
        <authorList>
            <person name="Goeker M."/>
        </authorList>
    </citation>
    <scope>NUCLEOTIDE SEQUENCE [LARGE SCALE GENOMIC DNA]</scope>
    <source>
        <strain evidence="2 3">DSM 14364</strain>
    </source>
</reference>
<feature type="signal peptide" evidence="1">
    <location>
        <begin position="1"/>
        <end position="22"/>
    </location>
</feature>
<evidence type="ECO:0000256" key="1">
    <source>
        <dbReference type="SAM" id="SignalP"/>
    </source>
</evidence>
<organism evidence="2 3">
    <name type="scientific">Microvirga subterranea</name>
    <dbReference type="NCBI Taxonomy" id="186651"/>
    <lineage>
        <taxon>Bacteria</taxon>
        <taxon>Pseudomonadati</taxon>
        <taxon>Pseudomonadota</taxon>
        <taxon>Alphaproteobacteria</taxon>
        <taxon>Hyphomicrobiales</taxon>
        <taxon>Methylobacteriaceae</taxon>
        <taxon>Microvirga</taxon>
    </lineage>
</organism>
<evidence type="ECO:0000313" key="2">
    <source>
        <dbReference type="EMBL" id="RDI59764.1"/>
    </source>
</evidence>
<sequence length="125" mass="13148">MKTSFSIAVLPLALLSAGPVLAQTPQSMCNIAGNRAIMGANMEAAFEVQAGQGCMSDISPQGTLASSEVSQRPQHGTVKMVDKDTWIYEPAAGYRGPDAFAITAKGQSIDEKPGTSVLSYRVTVR</sequence>
<keyword evidence="1" id="KW-0732">Signal</keyword>
<dbReference type="OrthoDB" id="8020448at2"/>
<proteinExistence type="predicted"/>
<dbReference type="Proteomes" id="UP000254925">
    <property type="component" value="Unassembled WGS sequence"/>
</dbReference>
<gene>
    <name evidence="2" type="ORF">DES45_10315</name>
</gene>
<feature type="chain" id="PRO_5016959562" evidence="1">
    <location>
        <begin position="23"/>
        <end position="125"/>
    </location>
</feature>
<dbReference type="EMBL" id="QQBB01000003">
    <property type="protein sequence ID" value="RDI59764.1"/>
    <property type="molecule type" value="Genomic_DNA"/>
</dbReference>
<keyword evidence="3" id="KW-1185">Reference proteome</keyword>
<name>A0A370HS58_9HYPH</name>
<protein>
    <submittedName>
        <fullName evidence="2">Uncharacterized protein</fullName>
    </submittedName>
</protein>
<accession>A0A370HS58</accession>
<comment type="caution">
    <text evidence="2">The sequence shown here is derived from an EMBL/GenBank/DDBJ whole genome shotgun (WGS) entry which is preliminary data.</text>
</comment>
<dbReference type="AlphaFoldDB" id="A0A370HS58"/>
<evidence type="ECO:0000313" key="3">
    <source>
        <dbReference type="Proteomes" id="UP000254925"/>
    </source>
</evidence>
<dbReference type="Pfam" id="PF17963">
    <property type="entry name" value="Big_9"/>
    <property type="match status" value="1"/>
</dbReference>
<dbReference type="RefSeq" id="WP_114769507.1">
    <property type="nucleotide sequence ID" value="NZ_QQBB01000003.1"/>
</dbReference>